<dbReference type="STRING" id="1789224.BFG52_12700"/>
<keyword evidence="2 5" id="KW-0812">Transmembrane</keyword>
<evidence type="ECO:0000256" key="3">
    <source>
        <dbReference type="ARBA" id="ARBA00022989"/>
    </source>
</evidence>
<proteinExistence type="predicted"/>
<dbReference type="Proteomes" id="UP000093391">
    <property type="component" value="Chromosome"/>
</dbReference>
<evidence type="ECO:0000259" key="6">
    <source>
        <dbReference type="Pfam" id="PF00324"/>
    </source>
</evidence>
<feature type="transmembrane region" description="Helical" evidence="5">
    <location>
        <begin position="388"/>
        <end position="406"/>
    </location>
</feature>
<dbReference type="RefSeq" id="WP_067556880.1">
    <property type="nucleotide sequence ID" value="NZ_CP016895.1"/>
</dbReference>
<feature type="transmembrane region" description="Helical" evidence="5">
    <location>
        <begin position="351"/>
        <end position="376"/>
    </location>
</feature>
<dbReference type="GO" id="GO:0016020">
    <property type="term" value="C:membrane"/>
    <property type="evidence" value="ECO:0007669"/>
    <property type="project" value="UniProtKB-SubCell"/>
</dbReference>
<feature type="transmembrane region" description="Helical" evidence="5">
    <location>
        <begin position="148"/>
        <end position="172"/>
    </location>
</feature>
<dbReference type="InterPro" id="IPR004841">
    <property type="entry name" value="AA-permease/SLC12A_dom"/>
</dbReference>
<feature type="transmembrane region" description="Helical" evidence="5">
    <location>
        <begin position="192"/>
        <end position="210"/>
    </location>
</feature>
<feature type="transmembrane region" description="Helical" evidence="5">
    <location>
        <begin position="12"/>
        <end position="39"/>
    </location>
</feature>
<accession>A0A1B2M1Q3</accession>
<name>A0A1B2M1Q3_9GAMM</name>
<gene>
    <name evidence="7" type="ORF">BFG52_12700</name>
</gene>
<evidence type="ECO:0000256" key="1">
    <source>
        <dbReference type="ARBA" id="ARBA00004141"/>
    </source>
</evidence>
<feature type="transmembrane region" description="Helical" evidence="5">
    <location>
        <begin position="412"/>
        <end position="432"/>
    </location>
</feature>
<evidence type="ECO:0000313" key="8">
    <source>
        <dbReference type="Proteomes" id="UP000093391"/>
    </source>
</evidence>
<feature type="transmembrane region" description="Helical" evidence="5">
    <location>
        <begin position="45"/>
        <end position="63"/>
    </location>
</feature>
<dbReference type="PANTHER" id="PTHR42770">
    <property type="entry name" value="AMINO ACID TRANSPORTER-RELATED"/>
    <property type="match status" value="1"/>
</dbReference>
<comment type="subcellular location">
    <subcellularLocation>
        <location evidence="1">Membrane</location>
        <topology evidence="1">Multi-pass membrane protein</topology>
    </subcellularLocation>
</comment>
<dbReference type="Pfam" id="PF00324">
    <property type="entry name" value="AA_permease"/>
    <property type="match status" value="1"/>
</dbReference>
<feature type="transmembrane region" description="Helical" evidence="5">
    <location>
        <begin position="230"/>
        <end position="249"/>
    </location>
</feature>
<dbReference type="KEGG" id="ala:BFG52_12700"/>
<evidence type="ECO:0000256" key="4">
    <source>
        <dbReference type="ARBA" id="ARBA00023136"/>
    </source>
</evidence>
<dbReference type="AlphaFoldDB" id="A0A1B2M1Q3"/>
<feature type="transmembrane region" description="Helical" evidence="5">
    <location>
        <begin position="123"/>
        <end position="141"/>
    </location>
</feature>
<evidence type="ECO:0000256" key="5">
    <source>
        <dbReference type="SAM" id="Phobius"/>
    </source>
</evidence>
<keyword evidence="3 5" id="KW-1133">Transmembrane helix</keyword>
<sequence>MENQIPSIQKLSLWQVTIIGIAYMTPMTVFDTFGIVSGITQGHVPLAYLFALSAMLLTAWSYARFSRSSERPGSAYSYTAESLGPRSGFFVGWCSLLDYLLLPLINVLLAAIYLTALFPHLPYWFWVMVAAGLVTLVNCFRIRLLANLSLLFVFAPVILMVIFVYLVIHGIGSEQGYAHVLTLAPLWQGQQELLPLIAGASVLCFSFLGFDAVTTLSHETKQPTKTIPRAVMLTTLSGGFIFFTASWFIQLYFPNNARFHNPSEALPEIVLYVGGALFQSIFLCGQIMNTVASGLASHASASRLLYIMGKDNIFPKKYFGTLHLNLGTPFFSVLFVGLISLSAVFLNLAQVISLISFGALVAFSAVNFSVFVRFYVRDKQRKGFKNKFFNLFLPILSMFCIMGLWLNLDHAALSFGCFWIAMGVGLFIYKVIRKQNIAITNAFES</sequence>
<reference evidence="7 8" key="1">
    <citation type="submission" date="2016-08" db="EMBL/GenBank/DDBJ databases">
        <authorList>
            <person name="Seilhamer J.J."/>
        </authorList>
    </citation>
    <scope>NUCLEOTIDE SEQUENCE [LARGE SCALE GENOMIC DNA]</scope>
    <source>
        <strain evidence="7 8">BRTC-1</strain>
    </source>
</reference>
<dbReference type="GO" id="GO:0055085">
    <property type="term" value="P:transmembrane transport"/>
    <property type="evidence" value="ECO:0007669"/>
    <property type="project" value="InterPro"/>
</dbReference>
<dbReference type="PIRSF" id="PIRSF006060">
    <property type="entry name" value="AA_transporter"/>
    <property type="match status" value="1"/>
</dbReference>
<dbReference type="Gene3D" id="1.20.1740.10">
    <property type="entry name" value="Amino acid/polyamine transporter I"/>
    <property type="match status" value="1"/>
</dbReference>
<feature type="transmembrane region" description="Helical" evidence="5">
    <location>
        <begin position="318"/>
        <end position="345"/>
    </location>
</feature>
<protein>
    <submittedName>
        <fullName evidence="7">Putrescine/spermidine ABC transporter</fullName>
    </submittedName>
</protein>
<dbReference type="OrthoDB" id="9804700at2"/>
<keyword evidence="8" id="KW-1185">Reference proteome</keyword>
<feature type="domain" description="Amino acid permease/ SLC12A" evidence="6">
    <location>
        <begin position="16"/>
        <end position="378"/>
    </location>
</feature>
<dbReference type="InterPro" id="IPR050367">
    <property type="entry name" value="APC_superfamily"/>
</dbReference>
<dbReference type="EMBL" id="CP016895">
    <property type="protein sequence ID" value="AOA59127.1"/>
    <property type="molecule type" value="Genomic_DNA"/>
</dbReference>
<keyword evidence="4 5" id="KW-0472">Membrane</keyword>
<dbReference type="PANTHER" id="PTHR42770:SF8">
    <property type="entry name" value="PUTRESCINE IMPORTER PUUP"/>
    <property type="match status" value="1"/>
</dbReference>
<feature type="transmembrane region" description="Helical" evidence="5">
    <location>
        <begin position="269"/>
        <end position="297"/>
    </location>
</feature>
<feature type="transmembrane region" description="Helical" evidence="5">
    <location>
        <begin position="96"/>
        <end position="117"/>
    </location>
</feature>
<organism evidence="7 8">
    <name type="scientific">Acinetobacter larvae</name>
    <dbReference type="NCBI Taxonomy" id="1789224"/>
    <lineage>
        <taxon>Bacteria</taxon>
        <taxon>Pseudomonadati</taxon>
        <taxon>Pseudomonadota</taxon>
        <taxon>Gammaproteobacteria</taxon>
        <taxon>Moraxellales</taxon>
        <taxon>Moraxellaceae</taxon>
        <taxon>Acinetobacter</taxon>
    </lineage>
</organism>
<evidence type="ECO:0000313" key="7">
    <source>
        <dbReference type="EMBL" id="AOA59127.1"/>
    </source>
</evidence>
<evidence type="ECO:0000256" key="2">
    <source>
        <dbReference type="ARBA" id="ARBA00022692"/>
    </source>
</evidence>